<feature type="transmembrane region" description="Helical" evidence="9">
    <location>
        <begin position="159"/>
        <end position="181"/>
    </location>
</feature>
<dbReference type="InterPro" id="IPR003439">
    <property type="entry name" value="ABC_transporter-like_ATP-bd"/>
</dbReference>
<keyword evidence="5" id="KW-0547">Nucleotide-binding</keyword>
<dbReference type="OrthoDB" id="5288404at2"/>
<evidence type="ECO:0000259" key="10">
    <source>
        <dbReference type="PROSITE" id="PS50893"/>
    </source>
</evidence>
<evidence type="ECO:0000256" key="6">
    <source>
        <dbReference type="ARBA" id="ARBA00022840"/>
    </source>
</evidence>
<evidence type="ECO:0000256" key="5">
    <source>
        <dbReference type="ARBA" id="ARBA00022741"/>
    </source>
</evidence>
<dbReference type="Pfam" id="PF00664">
    <property type="entry name" value="ABC_membrane"/>
    <property type="match status" value="1"/>
</dbReference>
<dbReference type="FunFam" id="3.40.50.300:FF:000299">
    <property type="entry name" value="ABC transporter ATP-binding protein/permease"/>
    <property type="match status" value="1"/>
</dbReference>
<dbReference type="InterPro" id="IPR017871">
    <property type="entry name" value="ABC_transporter-like_CS"/>
</dbReference>
<evidence type="ECO:0000313" key="14">
    <source>
        <dbReference type="Proteomes" id="UP000295304"/>
    </source>
</evidence>
<dbReference type="InterPro" id="IPR039421">
    <property type="entry name" value="Type_1_exporter"/>
</dbReference>
<comment type="caution">
    <text evidence="13">The sequence shown here is derived from an EMBL/GenBank/DDBJ whole genome shotgun (WGS) entry which is preliminary data.</text>
</comment>
<dbReference type="CDD" id="cd18588">
    <property type="entry name" value="ABC_6TM_CyaB_HlyB_like"/>
    <property type="match status" value="1"/>
</dbReference>
<feature type="domain" description="ABC transmembrane type-1" evidence="11">
    <location>
        <begin position="159"/>
        <end position="438"/>
    </location>
</feature>
<dbReference type="Pfam" id="PF03412">
    <property type="entry name" value="Peptidase_C39"/>
    <property type="match status" value="1"/>
</dbReference>
<dbReference type="SUPFAM" id="SSF90123">
    <property type="entry name" value="ABC transporter transmembrane region"/>
    <property type="match status" value="1"/>
</dbReference>
<feature type="transmembrane region" description="Helical" evidence="9">
    <location>
        <begin position="266"/>
        <end position="291"/>
    </location>
</feature>
<dbReference type="Gene3D" id="3.40.50.300">
    <property type="entry name" value="P-loop containing nucleotide triphosphate hydrolases"/>
    <property type="match status" value="1"/>
</dbReference>
<dbReference type="NCBIfam" id="TIGR01846">
    <property type="entry name" value="type_I_sec_HlyB"/>
    <property type="match status" value="1"/>
</dbReference>
<dbReference type="InterPro" id="IPR039395">
    <property type="entry name" value="Peptidase_C39-like_A"/>
</dbReference>
<dbReference type="AlphaFoldDB" id="A0A4R3JCF5"/>
<keyword evidence="7 9" id="KW-1133">Transmembrane helix</keyword>
<dbReference type="GO" id="GO:0030253">
    <property type="term" value="P:protein secretion by the type I secretion system"/>
    <property type="evidence" value="ECO:0007669"/>
    <property type="project" value="InterPro"/>
</dbReference>
<sequence length="715" mass="79693">MPYIANDAEVVDTGFGCLSMLLRFHGLAVEPEQLKHQFGKSGEHFDDACILRTARDLGLKARAIQADWGRLSRLQLPAIARHKDGHYFIIGKAADDEVLVHDPLEARPLTWKRRILEDAWDGDLICMQRQARAGESGRKFDITWFFPSIIKYRHILRDVFVATFFVQLFALITPLFFLVVIDKVLVHHGLSTLDVLVFALVVVSLFDIAIGGLRTYMFSHTTNRIDVELGAKLFRHLLHLPIPFFEARQIGHIEAQMRQMESVRGFLTGPPLTTLIDALFVFVFLGLMYYYSPQLTFIVLAAVPAYGAISFFITPLLQHRLQEKYQRGAENQAFLVESVGGIETLKAMAMEPRIQERWEEQLAAYVKSAFRVTTLSNASNQGAQLVQKIAVALTLWFGAKLVIGGELTVGQLVAFNMLSGRVHGPILRLVQLWQQFQQFRISLAKIGDILNTQPEPAHNPTRASLPRIKGDIGFDAVSFRYLPDRPRVLDKIDLKIPAGQVVGIIGPSGSGKSTLTKLLQHFYVPESGRVSIDGVDLAAVDTAWLRRQVGVVLQDSTLFNRSVRDNIALADSAMPIEAVIRAATLAGAHEFVAELPDGYDTLVGERGGRLSGGQRQRIAIARALATDPRILILDEATSALDFESETMVLDNLRNITEGRTVIIITHRIAMLRDADRIITMENGRPVEDGTHDQLVQLGGRYAALYRHQGRAYGQG</sequence>
<dbReference type="PANTHER" id="PTHR24221">
    <property type="entry name" value="ATP-BINDING CASSETTE SUB-FAMILY B"/>
    <property type="match status" value="1"/>
</dbReference>
<dbReference type="InterPro" id="IPR011527">
    <property type="entry name" value="ABC1_TM_dom"/>
</dbReference>
<dbReference type="Gene3D" id="1.20.1560.10">
    <property type="entry name" value="ABC transporter type 1, transmembrane domain"/>
    <property type="match status" value="1"/>
</dbReference>
<dbReference type="EMBL" id="SLZW01000004">
    <property type="protein sequence ID" value="TCS63055.1"/>
    <property type="molecule type" value="Genomic_DNA"/>
</dbReference>
<dbReference type="SMART" id="SM00382">
    <property type="entry name" value="AAA"/>
    <property type="match status" value="1"/>
</dbReference>
<keyword evidence="3" id="KW-1003">Cell membrane</keyword>
<comment type="subcellular location">
    <subcellularLocation>
        <location evidence="1">Cell membrane</location>
        <topology evidence="1">Multi-pass membrane protein</topology>
    </subcellularLocation>
</comment>
<evidence type="ECO:0000259" key="12">
    <source>
        <dbReference type="PROSITE" id="PS50990"/>
    </source>
</evidence>
<evidence type="ECO:0000259" key="11">
    <source>
        <dbReference type="PROSITE" id="PS50929"/>
    </source>
</evidence>
<feature type="domain" description="Peptidase C39" evidence="12">
    <location>
        <begin position="7"/>
        <end position="127"/>
    </location>
</feature>
<keyword evidence="4 9" id="KW-0812">Transmembrane</keyword>
<dbReference type="RefSeq" id="WP_132938791.1">
    <property type="nucleotide sequence ID" value="NZ_CP119676.1"/>
</dbReference>
<evidence type="ECO:0000256" key="2">
    <source>
        <dbReference type="ARBA" id="ARBA00022448"/>
    </source>
</evidence>
<evidence type="ECO:0000313" key="13">
    <source>
        <dbReference type="EMBL" id="TCS63055.1"/>
    </source>
</evidence>
<organism evidence="13 14">
    <name type="scientific">Varunaivibrio sulfuroxidans</name>
    <dbReference type="NCBI Taxonomy" id="1773489"/>
    <lineage>
        <taxon>Bacteria</taxon>
        <taxon>Pseudomonadati</taxon>
        <taxon>Pseudomonadota</taxon>
        <taxon>Alphaproteobacteria</taxon>
        <taxon>Rhodospirillales</taxon>
        <taxon>Magnetovibrionaceae</taxon>
        <taxon>Varunaivibrio</taxon>
    </lineage>
</organism>
<keyword evidence="2" id="KW-0813">Transport</keyword>
<evidence type="ECO:0000256" key="3">
    <source>
        <dbReference type="ARBA" id="ARBA00022475"/>
    </source>
</evidence>
<dbReference type="PROSITE" id="PS50929">
    <property type="entry name" value="ABC_TM1F"/>
    <property type="match status" value="1"/>
</dbReference>
<dbReference type="GO" id="GO:0005886">
    <property type="term" value="C:plasma membrane"/>
    <property type="evidence" value="ECO:0007669"/>
    <property type="project" value="UniProtKB-SubCell"/>
</dbReference>
<evidence type="ECO:0000256" key="1">
    <source>
        <dbReference type="ARBA" id="ARBA00004651"/>
    </source>
</evidence>
<keyword evidence="14" id="KW-1185">Reference proteome</keyword>
<dbReference type="PROSITE" id="PS00211">
    <property type="entry name" value="ABC_TRANSPORTER_1"/>
    <property type="match status" value="1"/>
</dbReference>
<name>A0A4R3JCF5_9PROT</name>
<evidence type="ECO:0000256" key="4">
    <source>
        <dbReference type="ARBA" id="ARBA00022692"/>
    </source>
</evidence>
<feature type="transmembrane region" description="Helical" evidence="9">
    <location>
        <begin position="193"/>
        <end position="213"/>
    </location>
</feature>
<feature type="domain" description="ABC transporter" evidence="10">
    <location>
        <begin position="472"/>
        <end position="707"/>
    </location>
</feature>
<dbReference type="PANTHER" id="PTHR24221:SF647">
    <property type="entry name" value="BLL6336 PROTEIN"/>
    <property type="match status" value="1"/>
</dbReference>
<dbReference type="InterPro" id="IPR010132">
    <property type="entry name" value="ATPase_T1SS_HlyB"/>
</dbReference>
<dbReference type="InterPro" id="IPR003593">
    <property type="entry name" value="AAA+_ATPase"/>
</dbReference>
<accession>A0A4R3JCF5</accession>
<dbReference type="GO" id="GO:0140359">
    <property type="term" value="F:ABC-type transporter activity"/>
    <property type="evidence" value="ECO:0007669"/>
    <property type="project" value="InterPro"/>
</dbReference>
<dbReference type="GO" id="GO:0008233">
    <property type="term" value="F:peptidase activity"/>
    <property type="evidence" value="ECO:0007669"/>
    <property type="project" value="InterPro"/>
</dbReference>
<dbReference type="CDD" id="cd02417">
    <property type="entry name" value="Peptidase_C39_likeA"/>
    <property type="match status" value="1"/>
</dbReference>
<dbReference type="GO" id="GO:0030256">
    <property type="term" value="C:type I protein secretion system complex"/>
    <property type="evidence" value="ECO:0007669"/>
    <property type="project" value="InterPro"/>
</dbReference>
<reference evidence="13 14" key="1">
    <citation type="submission" date="2019-03" db="EMBL/GenBank/DDBJ databases">
        <title>Genomic Encyclopedia of Type Strains, Phase IV (KMG-IV): sequencing the most valuable type-strain genomes for metagenomic binning, comparative biology and taxonomic classification.</title>
        <authorList>
            <person name="Goeker M."/>
        </authorList>
    </citation>
    <scope>NUCLEOTIDE SEQUENCE [LARGE SCALE GENOMIC DNA]</scope>
    <source>
        <strain evidence="13 14">DSM 101688</strain>
    </source>
</reference>
<feature type="transmembrane region" description="Helical" evidence="9">
    <location>
        <begin position="297"/>
        <end position="317"/>
    </location>
</feature>
<dbReference type="InterPro" id="IPR027417">
    <property type="entry name" value="P-loop_NTPase"/>
</dbReference>
<keyword evidence="6 13" id="KW-0067">ATP-binding</keyword>
<dbReference type="GO" id="GO:0034040">
    <property type="term" value="F:ATPase-coupled lipid transmembrane transporter activity"/>
    <property type="evidence" value="ECO:0007669"/>
    <property type="project" value="TreeGrafter"/>
</dbReference>
<dbReference type="PROSITE" id="PS50990">
    <property type="entry name" value="PEPTIDASE_C39"/>
    <property type="match status" value="1"/>
</dbReference>
<dbReference type="GO" id="GO:0005524">
    <property type="term" value="F:ATP binding"/>
    <property type="evidence" value="ECO:0007669"/>
    <property type="project" value="UniProtKB-KW"/>
</dbReference>
<evidence type="ECO:0000256" key="7">
    <source>
        <dbReference type="ARBA" id="ARBA00022989"/>
    </source>
</evidence>
<dbReference type="FunFam" id="1.20.1560.10:FF:000056">
    <property type="entry name" value="Alpha-hemolysin translocation ATP-binding protein HlyB"/>
    <property type="match status" value="1"/>
</dbReference>
<dbReference type="GO" id="GO:0016887">
    <property type="term" value="F:ATP hydrolysis activity"/>
    <property type="evidence" value="ECO:0007669"/>
    <property type="project" value="InterPro"/>
</dbReference>
<dbReference type="InterPro" id="IPR036640">
    <property type="entry name" value="ABC1_TM_sf"/>
</dbReference>
<keyword evidence="8 9" id="KW-0472">Membrane</keyword>
<dbReference type="Proteomes" id="UP000295304">
    <property type="component" value="Unassembled WGS sequence"/>
</dbReference>
<dbReference type="GO" id="GO:0006508">
    <property type="term" value="P:proteolysis"/>
    <property type="evidence" value="ECO:0007669"/>
    <property type="project" value="InterPro"/>
</dbReference>
<evidence type="ECO:0000256" key="9">
    <source>
        <dbReference type="SAM" id="Phobius"/>
    </source>
</evidence>
<dbReference type="Pfam" id="PF00005">
    <property type="entry name" value="ABC_tran"/>
    <property type="match status" value="1"/>
</dbReference>
<dbReference type="InterPro" id="IPR005074">
    <property type="entry name" value="Peptidase_C39"/>
</dbReference>
<dbReference type="Gene3D" id="3.90.70.10">
    <property type="entry name" value="Cysteine proteinases"/>
    <property type="match status" value="1"/>
</dbReference>
<evidence type="ECO:0000256" key="8">
    <source>
        <dbReference type="ARBA" id="ARBA00023136"/>
    </source>
</evidence>
<proteinExistence type="predicted"/>
<protein>
    <submittedName>
        <fullName evidence="13">Subfamily B ATP-binding cassette protein HlyB/CyaB</fullName>
    </submittedName>
</protein>
<gene>
    <name evidence="13" type="ORF">EDD55_104146</name>
</gene>
<dbReference type="SUPFAM" id="SSF52540">
    <property type="entry name" value="P-loop containing nucleoside triphosphate hydrolases"/>
    <property type="match status" value="1"/>
</dbReference>
<dbReference type="PROSITE" id="PS50893">
    <property type="entry name" value="ABC_TRANSPORTER_2"/>
    <property type="match status" value="1"/>
</dbReference>